<gene>
    <name evidence="1" type="ORF">Gogos_003883</name>
</gene>
<dbReference type="AlphaFoldDB" id="A0A7J9CP82"/>
<evidence type="ECO:0008006" key="3">
    <source>
        <dbReference type="Google" id="ProtNLM"/>
    </source>
</evidence>
<dbReference type="OrthoDB" id="674805at2759"/>
<evidence type="ECO:0000313" key="2">
    <source>
        <dbReference type="Proteomes" id="UP000593579"/>
    </source>
</evidence>
<dbReference type="PANTHER" id="PTHR24128">
    <property type="entry name" value="HOMEOBOX PROTEIN WARIAI"/>
    <property type="match status" value="1"/>
</dbReference>
<dbReference type="PANTHER" id="PTHR24128:SF60">
    <property type="entry name" value="ALPHA-LATROTOXIN-LHE1A-LIKE"/>
    <property type="match status" value="1"/>
</dbReference>
<dbReference type="Proteomes" id="UP000593579">
    <property type="component" value="Unassembled WGS sequence"/>
</dbReference>
<organism evidence="1 2">
    <name type="scientific">Gossypium gossypioides</name>
    <name type="common">Mexican cotton</name>
    <name type="synonym">Selera gossypioides</name>
    <dbReference type="NCBI Taxonomy" id="34282"/>
    <lineage>
        <taxon>Eukaryota</taxon>
        <taxon>Viridiplantae</taxon>
        <taxon>Streptophyta</taxon>
        <taxon>Embryophyta</taxon>
        <taxon>Tracheophyta</taxon>
        <taxon>Spermatophyta</taxon>
        <taxon>Magnoliopsida</taxon>
        <taxon>eudicotyledons</taxon>
        <taxon>Gunneridae</taxon>
        <taxon>Pentapetalae</taxon>
        <taxon>rosids</taxon>
        <taxon>malvids</taxon>
        <taxon>Malvales</taxon>
        <taxon>Malvaceae</taxon>
        <taxon>Malvoideae</taxon>
        <taxon>Gossypium</taxon>
    </lineage>
</organism>
<name>A0A7J9CP82_GOSGO</name>
<feature type="non-terminal residue" evidence="1">
    <location>
        <position position="106"/>
    </location>
</feature>
<dbReference type="EMBL" id="JABEZY010000011">
    <property type="protein sequence ID" value="MBA0750015.1"/>
    <property type="molecule type" value="Genomic_DNA"/>
</dbReference>
<accession>A0A7J9CP82</accession>
<reference evidence="1 2" key="1">
    <citation type="journal article" date="2019" name="Genome Biol. Evol.">
        <title>Insights into the evolution of the New World diploid cottons (Gossypium, subgenus Houzingenia) based on genome sequencing.</title>
        <authorList>
            <person name="Grover C.E."/>
            <person name="Arick M.A. 2nd"/>
            <person name="Thrash A."/>
            <person name="Conover J.L."/>
            <person name="Sanders W.S."/>
            <person name="Peterson D.G."/>
            <person name="Frelichowski J.E."/>
            <person name="Scheffler J.A."/>
            <person name="Scheffler B.E."/>
            <person name="Wendel J.F."/>
        </authorList>
    </citation>
    <scope>NUCLEOTIDE SEQUENCE [LARGE SCALE GENOMIC DNA]</scope>
    <source>
        <strain evidence="1">5</strain>
        <tissue evidence="1">Leaf</tissue>
    </source>
</reference>
<keyword evidence="2" id="KW-1185">Reference proteome</keyword>
<dbReference type="SUPFAM" id="SSF48403">
    <property type="entry name" value="Ankyrin repeat"/>
    <property type="match status" value="1"/>
</dbReference>
<proteinExistence type="predicted"/>
<comment type="caution">
    <text evidence="1">The sequence shown here is derived from an EMBL/GenBank/DDBJ whole genome shotgun (WGS) entry which is preliminary data.</text>
</comment>
<protein>
    <recommendedName>
        <fullName evidence="3">PGG domain-containing protein</fullName>
    </recommendedName>
</protein>
<sequence length="106" mass="12165">MHLALQDNRTQAVLQLLKFDKGLVRVKGREGFTPLHHVVQTGDDDLLIKFLKVCPEAIEDVTVRNETVFHLAVVEVLLKHLHRYQINAKNLEGLTALDIQSQYPWN</sequence>
<dbReference type="InterPro" id="IPR036770">
    <property type="entry name" value="Ankyrin_rpt-contain_sf"/>
</dbReference>
<dbReference type="Gene3D" id="1.25.40.20">
    <property type="entry name" value="Ankyrin repeat-containing domain"/>
    <property type="match status" value="1"/>
</dbReference>
<evidence type="ECO:0000313" key="1">
    <source>
        <dbReference type="EMBL" id="MBA0750015.1"/>
    </source>
</evidence>